<evidence type="ECO:0000256" key="14">
    <source>
        <dbReference type="ARBA" id="ARBA00023288"/>
    </source>
</evidence>
<dbReference type="PANTHER" id="PTHR33619:SF3">
    <property type="entry name" value="POLYSACCHARIDE EXPORT PROTEIN GFCE-RELATED"/>
    <property type="match status" value="1"/>
</dbReference>
<keyword evidence="6 15" id="KW-0812">Transmembrane</keyword>
<keyword evidence="13" id="KW-0998">Cell outer membrane</keyword>
<evidence type="ECO:0000313" key="19">
    <source>
        <dbReference type="Proteomes" id="UP000032046"/>
    </source>
</evidence>
<evidence type="ECO:0000256" key="13">
    <source>
        <dbReference type="ARBA" id="ARBA00023237"/>
    </source>
</evidence>
<keyword evidence="7" id="KW-0732">Signal</keyword>
<keyword evidence="9" id="KW-0406">Ion transport</keyword>
<dbReference type="EMBL" id="JXQK01000051">
    <property type="protein sequence ID" value="KIP62781.1"/>
    <property type="molecule type" value="Genomic_DNA"/>
</dbReference>
<evidence type="ECO:0000256" key="15">
    <source>
        <dbReference type="SAM" id="Phobius"/>
    </source>
</evidence>
<keyword evidence="8" id="KW-0625">Polysaccharide transport</keyword>
<dbReference type="Pfam" id="PF22461">
    <property type="entry name" value="SLBB_2"/>
    <property type="match status" value="1"/>
</dbReference>
<dbReference type="GO" id="GO:0006811">
    <property type="term" value="P:monoatomic ion transport"/>
    <property type="evidence" value="ECO:0007669"/>
    <property type="project" value="UniProtKB-KW"/>
</dbReference>
<dbReference type="STRING" id="1602171.ST44_06065"/>
<organism evidence="18 19">
    <name type="scientific">Prevotella pectinovora</name>
    <dbReference type="NCBI Taxonomy" id="1602169"/>
    <lineage>
        <taxon>Bacteria</taxon>
        <taxon>Pseudomonadati</taxon>
        <taxon>Bacteroidota</taxon>
        <taxon>Bacteroidia</taxon>
        <taxon>Bacteroidales</taxon>
        <taxon>Prevotellaceae</taxon>
        <taxon>Prevotella</taxon>
    </lineage>
</organism>
<dbReference type="GO" id="GO:0015288">
    <property type="term" value="F:porin activity"/>
    <property type="evidence" value="ECO:0007669"/>
    <property type="project" value="UniProtKB-KW"/>
</dbReference>
<keyword evidence="19" id="KW-1185">Reference proteome</keyword>
<evidence type="ECO:0000256" key="10">
    <source>
        <dbReference type="ARBA" id="ARBA00023114"/>
    </source>
</evidence>
<accession>A0A0D0IWE5</accession>
<evidence type="ECO:0000256" key="12">
    <source>
        <dbReference type="ARBA" id="ARBA00023139"/>
    </source>
</evidence>
<dbReference type="Proteomes" id="UP000032046">
    <property type="component" value="Unassembled WGS sequence"/>
</dbReference>
<dbReference type="GO" id="GO:0009279">
    <property type="term" value="C:cell outer membrane"/>
    <property type="evidence" value="ECO:0007669"/>
    <property type="project" value="UniProtKB-SubCell"/>
</dbReference>
<evidence type="ECO:0000256" key="3">
    <source>
        <dbReference type="ARBA" id="ARBA00022448"/>
    </source>
</evidence>
<feature type="domain" description="Polysaccharide export protein N-terminal" evidence="16">
    <location>
        <begin position="46"/>
        <end position="137"/>
    </location>
</feature>
<evidence type="ECO:0000256" key="9">
    <source>
        <dbReference type="ARBA" id="ARBA00023065"/>
    </source>
</evidence>
<feature type="transmembrane region" description="Helical" evidence="15">
    <location>
        <begin position="239"/>
        <end position="258"/>
    </location>
</feature>
<evidence type="ECO:0000256" key="8">
    <source>
        <dbReference type="ARBA" id="ARBA00023047"/>
    </source>
</evidence>
<sequence length="260" mass="28898">MKKLLMPIVLLVAVFTLFSCGGIKQFAYYQNIDTLDLSSSKGLFDAKIMPKDGLVITVNTTDPRAAVPFNLNTGNNNNIANAKESTYLVDNNGYINFPIIGLVKVSGLTKRECEAVIHDRIKPYMAEKENPIITVRMSSFRVCVYGEVNKPGEFVVETEKISLPEALAQAGDLTIYGKRQNVLLIREDGEGRKSAHRLDLTDANIIKSPYYYLQQNDQIYVEPNKTKKRNSIIGSSTSIWIASISSLTSITSLIVTLVRL</sequence>
<comment type="similarity">
    <text evidence="2">Belongs to the BexD/CtrA/VexA family.</text>
</comment>
<keyword evidence="11 15" id="KW-0472">Membrane</keyword>
<proteinExistence type="inferred from homology"/>
<feature type="domain" description="SLBB" evidence="17">
    <location>
        <begin position="141"/>
        <end position="221"/>
    </location>
</feature>
<dbReference type="RefSeq" id="WP_042518932.1">
    <property type="nucleotide sequence ID" value="NZ_JAXESS010000109.1"/>
</dbReference>
<evidence type="ECO:0000259" key="16">
    <source>
        <dbReference type="Pfam" id="PF02563"/>
    </source>
</evidence>
<evidence type="ECO:0000259" key="17">
    <source>
        <dbReference type="Pfam" id="PF22461"/>
    </source>
</evidence>
<keyword evidence="5 18" id="KW-0762">Sugar transport</keyword>
<evidence type="ECO:0000256" key="4">
    <source>
        <dbReference type="ARBA" id="ARBA00022452"/>
    </source>
</evidence>
<keyword evidence="14" id="KW-0449">Lipoprotein</keyword>
<evidence type="ECO:0000256" key="5">
    <source>
        <dbReference type="ARBA" id="ARBA00022597"/>
    </source>
</evidence>
<dbReference type="InterPro" id="IPR054765">
    <property type="entry name" value="SLBB_dom"/>
</dbReference>
<evidence type="ECO:0000313" key="18">
    <source>
        <dbReference type="EMBL" id="KIP62781.1"/>
    </source>
</evidence>
<evidence type="ECO:0000256" key="11">
    <source>
        <dbReference type="ARBA" id="ARBA00023136"/>
    </source>
</evidence>
<name>A0A0D0IWE5_9BACT</name>
<dbReference type="InterPro" id="IPR049712">
    <property type="entry name" value="Poly_export"/>
</dbReference>
<evidence type="ECO:0000256" key="7">
    <source>
        <dbReference type="ARBA" id="ARBA00022729"/>
    </source>
</evidence>
<keyword evidence="3" id="KW-0813">Transport</keyword>
<dbReference type="InterPro" id="IPR003715">
    <property type="entry name" value="Poly_export_N"/>
</dbReference>
<keyword evidence="10" id="KW-0626">Porin</keyword>
<dbReference type="PROSITE" id="PS51257">
    <property type="entry name" value="PROKAR_LIPOPROTEIN"/>
    <property type="match status" value="1"/>
</dbReference>
<evidence type="ECO:0000256" key="2">
    <source>
        <dbReference type="ARBA" id="ARBA00009450"/>
    </source>
</evidence>
<comment type="subcellular location">
    <subcellularLocation>
        <location evidence="1">Cell outer membrane</location>
        <topology evidence="1">Multi-pass membrane protein</topology>
    </subcellularLocation>
</comment>
<evidence type="ECO:0000256" key="6">
    <source>
        <dbReference type="ARBA" id="ARBA00022692"/>
    </source>
</evidence>
<reference evidence="18 19" key="1">
    <citation type="submission" date="2015-01" db="EMBL/GenBank/DDBJ databases">
        <title>Comparative genomics of non-oral Prevotella species.</title>
        <authorList>
            <person name="Accetto T."/>
            <person name="Nograsek B."/>
            <person name="Avgustin G."/>
        </authorList>
    </citation>
    <scope>NUCLEOTIDE SEQUENCE [LARGE SCALE GENOMIC DNA]</scope>
    <source>
        <strain evidence="18 19">P5-119</strain>
    </source>
</reference>
<protein>
    <submittedName>
        <fullName evidence="18">Sugar transporter</fullName>
    </submittedName>
</protein>
<dbReference type="Gene3D" id="3.10.560.10">
    <property type="entry name" value="Outer membrane lipoprotein wza domain like"/>
    <property type="match status" value="1"/>
</dbReference>
<dbReference type="Pfam" id="PF02563">
    <property type="entry name" value="Poly_export"/>
    <property type="match status" value="1"/>
</dbReference>
<comment type="caution">
    <text evidence="18">The sequence shown here is derived from an EMBL/GenBank/DDBJ whole genome shotgun (WGS) entry which is preliminary data.</text>
</comment>
<gene>
    <name evidence="18" type="ORF">ST44_06065</name>
</gene>
<dbReference type="PANTHER" id="PTHR33619">
    <property type="entry name" value="POLYSACCHARIDE EXPORT PROTEIN GFCE-RELATED"/>
    <property type="match status" value="1"/>
</dbReference>
<dbReference type="AlphaFoldDB" id="A0A0D0IWE5"/>
<keyword evidence="15" id="KW-1133">Transmembrane helix</keyword>
<dbReference type="GO" id="GO:0015159">
    <property type="term" value="F:polysaccharide transmembrane transporter activity"/>
    <property type="evidence" value="ECO:0007669"/>
    <property type="project" value="InterPro"/>
</dbReference>
<evidence type="ECO:0000256" key="1">
    <source>
        <dbReference type="ARBA" id="ARBA00004571"/>
    </source>
</evidence>
<dbReference type="GO" id="GO:0046930">
    <property type="term" value="C:pore complex"/>
    <property type="evidence" value="ECO:0007669"/>
    <property type="project" value="UniProtKB-KW"/>
</dbReference>
<keyword evidence="4" id="KW-1134">Transmembrane beta strand</keyword>
<keyword evidence="12" id="KW-0564">Palmitate</keyword>